<organism evidence="1 2">
    <name type="scientific">Oxobacter pfennigii</name>
    <dbReference type="NCBI Taxonomy" id="36849"/>
    <lineage>
        <taxon>Bacteria</taxon>
        <taxon>Bacillati</taxon>
        <taxon>Bacillota</taxon>
        <taxon>Clostridia</taxon>
        <taxon>Eubacteriales</taxon>
        <taxon>Clostridiaceae</taxon>
        <taxon>Oxobacter</taxon>
    </lineage>
</organism>
<protein>
    <submittedName>
        <fullName evidence="1">Uncharacterized protein</fullName>
    </submittedName>
</protein>
<dbReference type="STRING" id="36849.OXPF_07670"/>
<sequence>MAVLNEFIKTKKTSRDIMVFLTEHREELYNLLKHITWEDILMGRIVITDKIVNDEIKPIILDKLKLNFTALDISFKNETVCLDITDQYKGFPVKVSYMVTIKNFEFHPGSHVIALNYIEEISSIMNIENRLILSSIRKFLHKIIGKSFIEAGLDKLEGISFNGNEIVINFDDILKFKELINEESSNKFLNSIIINFDKYQEGGIIFTVDFDFPK</sequence>
<evidence type="ECO:0000313" key="2">
    <source>
        <dbReference type="Proteomes" id="UP000050326"/>
    </source>
</evidence>
<name>A0A0P8WCB6_9CLOT</name>
<dbReference type="Proteomes" id="UP000050326">
    <property type="component" value="Unassembled WGS sequence"/>
</dbReference>
<evidence type="ECO:0000313" key="1">
    <source>
        <dbReference type="EMBL" id="KPU45534.1"/>
    </source>
</evidence>
<accession>A0A0P8WCB6</accession>
<dbReference type="AlphaFoldDB" id="A0A0P8WCB6"/>
<dbReference type="EMBL" id="LKET01000021">
    <property type="protein sequence ID" value="KPU45534.1"/>
    <property type="molecule type" value="Genomic_DNA"/>
</dbReference>
<reference evidence="1 2" key="1">
    <citation type="submission" date="2015-09" db="EMBL/GenBank/DDBJ databases">
        <title>Genome sequence of Oxobacter pfennigii DSM 3222.</title>
        <authorList>
            <person name="Poehlein A."/>
            <person name="Bengelsdorf F.R."/>
            <person name="Schiel-Bengelsdorf B."/>
            <person name="Duerre P."/>
            <person name="Daniel R."/>
        </authorList>
    </citation>
    <scope>NUCLEOTIDE SEQUENCE [LARGE SCALE GENOMIC DNA]</scope>
    <source>
        <strain evidence="1 2">DSM 3222</strain>
    </source>
</reference>
<keyword evidence="2" id="KW-1185">Reference proteome</keyword>
<comment type="caution">
    <text evidence="1">The sequence shown here is derived from an EMBL/GenBank/DDBJ whole genome shotgun (WGS) entry which is preliminary data.</text>
</comment>
<dbReference type="RefSeq" id="WP_152967689.1">
    <property type="nucleotide sequence ID" value="NZ_LKET01000021.1"/>
</dbReference>
<gene>
    <name evidence="1" type="ORF">OXPF_07670</name>
</gene>
<proteinExistence type="predicted"/>